<feature type="region of interest" description="Disordered" evidence="1">
    <location>
        <begin position="1"/>
        <end position="134"/>
    </location>
</feature>
<name>A0A9Q0E6V6_9TELE</name>
<proteinExistence type="predicted"/>
<comment type="caution">
    <text evidence="2">The sequence shown here is derived from an EMBL/GenBank/DDBJ whole genome shotgun (WGS) entry which is preliminary data.</text>
</comment>
<evidence type="ECO:0000256" key="1">
    <source>
        <dbReference type="SAM" id="MobiDB-lite"/>
    </source>
</evidence>
<accession>A0A9Q0E6V6</accession>
<evidence type="ECO:0000313" key="3">
    <source>
        <dbReference type="Proteomes" id="UP001148018"/>
    </source>
</evidence>
<dbReference type="AlphaFoldDB" id="A0A9Q0E6V6"/>
<sequence>MLAERGGLAEVREERKLRPVPVQGGGGGGGRPGGPLRFHPRDLNLDHPTPPPGARAQAPPPTGRSWVGRVGDPDQIKSHSLWRRGSGRQRPERDRRGGGGGGGGGRSPGGRPRCSERTSQLGSGYIHRPRSDLR</sequence>
<keyword evidence="3" id="KW-1185">Reference proteome</keyword>
<gene>
    <name evidence="2" type="ORF">NHX12_031956</name>
</gene>
<feature type="compositionally biased region" description="Pro residues" evidence="1">
    <location>
        <begin position="48"/>
        <end position="62"/>
    </location>
</feature>
<evidence type="ECO:0000313" key="2">
    <source>
        <dbReference type="EMBL" id="KAJ3600983.1"/>
    </source>
</evidence>
<organism evidence="2 3">
    <name type="scientific">Muraenolepis orangiensis</name>
    <name type="common">Patagonian moray cod</name>
    <dbReference type="NCBI Taxonomy" id="630683"/>
    <lineage>
        <taxon>Eukaryota</taxon>
        <taxon>Metazoa</taxon>
        <taxon>Chordata</taxon>
        <taxon>Craniata</taxon>
        <taxon>Vertebrata</taxon>
        <taxon>Euteleostomi</taxon>
        <taxon>Actinopterygii</taxon>
        <taxon>Neopterygii</taxon>
        <taxon>Teleostei</taxon>
        <taxon>Neoteleostei</taxon>
        <taxon>Acanthomorphata</taxon>
        <taxon>Zeiogadaria</taxon>
        <taxon>Gadariae</taxon>
        <taxon>Gadiformes</taxon>
        <taxon>Muraenolepidoidei</taxon>
        <taxon>Muraenolepididae</taxon>
        <taxon>Muraenolepis</taxon>
    </lineage>
</organism>
<reference evidence="2" key="1">
    <citation type="submission" date="2022-07" db="EMBL/GenBank/DDBJ databases">
        <title>Chromosome-level genome of Muraenolepis orangiensis.</title>
        <authorList>
            <person name="Kim J."/>
        </authorList>
    </citation>
    <scope>NUCLEOTIDE SEQUENCE</scope>
    <source>
        <strain evidence="2">KU_S4_2022</strain>
        <tissue evidence="2">Muscle</tissue>
    </source>
</reference>
<dbReference type="EMBL" id="JANIIK010000047">
    <property type="protein sequence ID" value="KAJ3600983.1"/>
    <property type="molecule type" value="Genomic_DNA"/>
</dbReference>
<feature type="compositionally biased region" description="Gly residues" evidence="1">
    <location>
        <begin position="23"/>
        <end position="33"/>
    </location>
</feature>
<feature type="compositionally biased region" description="Gly residues" evidence="1">
    <location>
        <begin position="98"/>
        <end position="108"/>
    </location>
</feature>
<dbReference type="Proteomes" id="UP001148018">
    <property type="component" value="Unassembled WGS sequence"/>
</dbReference>
<protein>
    <submittedName>
        <fullName evidence="2">Uncharacterized protein</fullName>
    </submittedName>
</protein>